<evidence type="ECO:0000313" key="4">
    <source>
        <dbReference type="EMBL" id="CAD9263235.1"/>
    </source>
</evidence>
<evidence type="ECO:0000313" key="5">
    <source>
        <dbReference type="EMBL" id="CAD9263236.1"/>
    </source>
</evidence>
<feature type="chain" id="PRO_5036393913" evidence="1">
    <location>
        <begin position="23"/>
        <end position="299"/>
    </location>
</feature>
<gene>
    <name evidence="2" type="ORF">PPAR1163_LOCUS21615</name>
    <name evidence="3" type="ORF">PPAR1163_LOCUS21617</name>
    <name evidence="4" type="ORF">PPAR1163_LOCUS21618</name>
    <name evidence="5" type="ORF">PPAR1163_LOCUS21619</name>
</gene>
<proteinExistence type="predicted"/>
<accession>A0A6U4J7M3</accession>
<evidence type="ECO:0000313" key="3">
    <source>
        <dbReference type="EMBL" id="CAD9263234.1"/>
    </source>
</evidence>
<dbReference type="EMBL" id="HBGJ01034091">
    <property type="protein sequence ID" value="CAD9263232.1"/>
    <property type="molecule type" value="Transcribed_RNA"/>
</dbReference>
<keyword evidence="1" id="KW-0732">Signal</keyword>
<dbReference type="AlphaFoldDB" id="A0A6U4J7M3"/>
<organism evidence="3">
    <name type="scientific">Phaeomonas parva</name>
    <dbReference type="NCBI Taxonomy" id="124430"/>
    <lineage>
        <taxon>Eukaryota</taxon>
        <taxon>Sar</taxon>
        <taxon>Stramenopiles</taxon>
        <taxon>Ochrophyta</taxon>
        <taxon>Pinguiophyceae</taxon>
        <taxon>Pinguiochrysidales</taxon>
        <taxon>Pinguiochrysidaceae</taxon>
        <taxon>Phaeomonas</taxon>
    </lineage>
</organism>
<dbReference type="EMBL" id="HBGJ01034096">
    <property type="protein sequence ID" value="CAD9263236.1"/>
    <property type="molecule type" value="Transcribed_RNA"/>
</dbReference>
<dbReference type="EMBL" id="HBGJ01034094">
    <property type="protein sequence ID" value="CAD9263234.1"/>
    <property type="molecule type" value="Transcribed_RNA"/>
</dbReference>
<dbReference type="EMBL" id="HBGJ01034095">
    <property type="protein sequence ID" value="CAD9263235.1"/>
    <property type="molecule type" value="Transcribed_RNA"/>
</dbReference>
<evidence type="ECO:0000256" key="1">
    <source>
        <dbReference type="SAM" id="SignalP"/>
    </source>
</evidence>
<name>A0A6U4J7M3_9STRA</name>
<feature type="signal peptide" evidence="1">
    <location>
        <begin position="1"/>
        <end position="22"/>
    </location>
</feature>
<evidence type="ECO:0000313" key="2">
    <source>
        <dbReference type="EMBL" id="CAD9263232.1"/>
    </source>
</evidence>
<protein>
    <submittedName>
        <fullName evidence="3">Uncharacterized protein</fullName>
    </submittedName>
</protein>
<sequence>MLRRSAASAFVALAFCVAPAAPLNRMAFLESIRPVPPVATARTALDQKFAVQLMRTSYEVADELDFVAMDEFQKRFYLFRQDEWLSYKDRVQRFMTQGDLANPDYFDYISFCQYAVIGDSMRSGRLEFIEKIGAEGEQRTVRRAEGLRDNNLLPREHERRVGALLLSHLIERFPGRFPLLEGINARSSADLCGGVEQALRCMAICGYGTQWTVLPEASIGSDDIVPRLRLTISGSSLPTAWGQKRLARDAERFPGLPVNDFEVKVARAWLQRQGVASRLLRTTFLRDADVIHSIELINA</sequence>
<reference evidence="3" key="1">
    <citation type="submission" date="2021-01" db="EMBL/GenBank/DDBJ databases">
        <authorList>
            <person name="Corre E."/>
            <person name="Pelletier E."/>
            <person name="Niang G."/>
            <person name="Scheremetjew M."/>
            <person name="Finn R."/>
            <person name="Kale V."/>
            <person name="Holt S."/>
            <person name="Cochrane G."/>
            <person name="Meng A."/>
            <person name="Brown T."/>
            <person name="Cohen L."/>
        </authorList>
    </citation>
    <scope>NUCLEOTIDE SEQUENCE</scope>
    <source>
        <strain evidence="3">CCMP2877</strain>
    </source>
</reference>